<gene>
    <name evidence="11" type="ORF">BN869_000004976_1</name>
</gene>
<dbReference type="GO" id="GO:0005874">
    <property type="term" value="C:microtubule"/>
    <property type="evidence" value="ECO:0007669"/>
    <property type="project" value="UniProtKB-KW"/>
</dbReference>
<feature type="compositionally biased region" description="Low complexity" evidence="10">
    <location>
        <begin position="200"/>
        <end position="210"/>
    </location>
</feature>
<evidence type="ECO:0000256" key="4">
    <source>
        <dbReference type="ARBA" id="ARBA00022701"/>
    </source>
</evidence>
<evidence type="ECO:0000256" key="7">
    <source>
        <dbReference type="ARBA" id="ARBA00023017"/>
    </source>
</evidence>
<keyword evidence="9" id="KW-0206">Cytoskeleton</keyword>
<keyword evidence="5" id="KW-0547">Nucleotide-binding</keyword>
<comment type="subcellular location">
    <subcellularLocation>
        <location evidence="1">Cytoplasm</location>
        <location evidence="1">Cytoskeleton</location>
    </subcellularLocation>
</comment>
<dbReference type="Pfam" id="PF05783">
    <property type="entry name" value="DLIC"/>
    <property type="match status" value="1"/>
</dbReference>
<evidence type="ECO:0000256" key="6">
    <source>
        <dbReference type="ARBA" id="ARBA00022840"/>
    </source>
</evidence>
<protein>
    <recommendedName>
        <fullName evidence="12">Dynein light intermediate chain</fullName>
    </recommendedName>
</protein>
<evidence type="ECO:0000256" key="10">
    <source>
        <dbReference type="SAM" id="MobiDB-lite"/>
    </source>
</evidence>
<keyword evidence="4" id="KW-0493">Microtubule</keyword>
<name>A0A0B7JV84_BIOOC</name>
<dbReference type="GO" id="GO:0005868">
    <property type="term" value="C:cytoplasmic dynein complex"/>
    <property type="evidence" value="ECO:0007669"/>
    <property type="project" value="InterPro"/>
</dbReference>
<feature type="region of interest" description="Disordered" evidence="10">
    <location>
        <begin position="182"/>
        <end position="215"/>
    </location>
</feature>
<feature type="compositionally biased region" description="Basic and acidic residues" evidence="10">
    <location>
        <begin position="18"/>
        <end position="27"/>
    </location>
</feature>
<proteinExistence type="predicted"/>
<evidence type="ECO:0000256" key="1">
    <source>
        <dbReference type="ARBA" id="ARBA00004245"/>
    </source>
</evidence>
<keyword evidence="7" id="KW-0243">Dynein</keyword>
<evidence type="ECO:0000256" key="8">
    <source>
        <dbReference type="ARBA" id="ARBA00023175"/>
    </source>
</evidence>
<dbReference type="PANTHER" id="PTHR12688:SF0">
    <property type="entry name" value="DYNEIN LIGHT INTERMEDIATE CHAIN"/>
    <property type="match status" value="1"/>
</dbReference>
<evidence type="ECO:0000256" key="9">
    <source>
        <dbReference type="ARBA" id="ARBA00023212"/>
    </source>
</evidence>
<dbReference type="GO" id="GO:0045504">
    <property type="term" value="F:dynein heavy chain binding"/>
    <property type="evidence" value="ECO:0007669"/>
    <property type="project" value="TreeGrafter"/>
</dbReference>
<feature type="region of interest" description="Disordered" evidence="10">
    <location>
        <begin position="1"/>
        <end position="29"/>
    </location>
</feature>
<evidence type="ECO:0000256" key="2">
    <source>
        <dbReference type="ARBA" id="ARBA00022448"/>
    </source>
</evidence>
<dbReference type="PANTHER" id="PTHR12688">
    <property type="entry name" value="DYNEIN LIGHT INTERMEDIATE CHAIN"/>
    <property type="match status" value="1"/>
</dbReference>
<dbReference type="InterPro" id="IPR008467">
    <property type="entry name" value="Dynein1_light_intermed_chain"/>
</dbReference>
<organism evidence="11">
    <name type="scientific">Bionectria ochroleuca</name>
    <name type="common">Gliocladium roseum</name>
    <dbReference type="NCBI Taxonomy" id="29856"/>
    <lineage>
        <taxon>Eukaryota</taxon>
        <taxon>Fungi</taxon>
        <taxon>Dikarya</taxon>
        <taxon>Ascomycota</taxon>
        <taxon>Pezizomycotina</taxon>
        <taxon>Sordariomycetes</taxon>
        <taxon>Hypocreomycetidae</taxon>
        <taxon>Hypocreales</taxon>
        <taxon>Bionectriaceae</taxon>
        <taxon>Clonostachys</taxon>
    </lineage>
</organism>
<accession>A0A0B7JV84</accession>
<dbReference type="GO" id="GO:0007018">
    <property type="term" value="P:microtubule-based movement"/>
    <property type="evidence" value="ECO:0007669"/>
    <property type="project" value="InterPro"/>
</dbReference>
<sequence>MTANANRMSTHTAGSGETEGRNGEQKKNLWTSMLESVASGKRLPEKNLLVLGGTPESQRDFLESLSSPESRRNLDRSKIPPVANNFALGYTYYDVLDADQDDTLARVSLYLLSQPSSEFSTLVAPLLTPESIPNTALVILLDWAEPHMWLRQIRRWISLFRIVLQKLGDKEHAEMEEQVEAWKQRGRSGGSTNLDGTPSAAGAAGEADTALPQGPGEWTDPLGLPLCVVCQNSQRMELLEKNQGWKEPDFDTVLQYLRTVLLRHGASLIYTSQNSVSQLPTLVHSTLGITSLLKRQPLKHNVIDRDKIVVPPNWDSWGKIRVLVAAFDVEAVSQAWFEDIEGRFGEKPLTLEILEENRKAQEGTAEPLQTDSAIARYEDWCQEFDSGGLSVVEHAMNGGNNVNIHSDEPQVYLESQLKILEAFKAKTQPEKMSNFDILLATGRVPEREAVSDHIGPVQFNVGGIQVDADDMLRRLKDRIDTDAPEADQDEESVESEPAQPNVTEKYDNEQLQSFFNGLINREKTASTRN</sequence>
<dbReference type="GO" id="GO:0000226">
    <property type="term" value="P:microtubule cytoskeleton organization"/>
    <property type="evidence" value="ECO:0007669"/>
    <property type="project" value="TreeGrafter"/>
</dbReference>
<dbReference type="AlphaFoldDB" id="A0A0B7JV84"/>
<keyword evidence="3" id="KW-0963">Cytoplasm</keyword>
<evidence type="ECO:0000256" key="3">
    <source>
        <dbReference type="ARBA" id="ARBA00022490"/>
    </source>
</evidence>
<keyword evidence="8" id="KW-0505">Motor protein</keyword>
<evidence type="ECO:0008006" key="12">
    <source>
        <dbReference type="Google" id="ProtNLM"/>
    </source>
</evidence>
<keyword evidence="2" id="KW-0813">Transport</keyword>
<dbReference type="GO" id="GO:0035974">
    <property type="term" value="C:meiotic spindle pole body"/>
    <property type="evidence" value="ECO:0007669"/>
    <property type="project" value="TreeGrafter"/>
</dbReference>
<evidence type="ECO:0000313" key="11">
    <source>
        <dbReference type="EMBL" id="CEO48919.1"/>
    </source>
</evidence>
<evidence type="ECO:0000256" key="5">
    <source>
        <dbReference type="ARBA" id="ARBA00022741"/>
    </source>
</evidence>
<feature type="compositionally biased region" description="Acidic residues" evidence="10">
    <location>
        <begin position="482"/>
        <end position="494"/>
    </location>
</feature>
<keyword evidence="6" id="KW-0067">ATP-binding</keyword>
<reference evidence="11" key="1">
    <citation type="submission" date="2015-01" db="EMBL/GenBank/DDBJ databases">
        <authorList>
            <person name="Durling Mikael"/>
        </authorList>
    </citation>
    <scope>NUCLEOTIDE SEQUENCE</scope>
</reference>
<dbReference type="GO" id="GO:0005524">
    <property type="term" value="F:ATP binding"/>
    <property type="evidence" value="ECO:0007669"/>
    <property type="project" value="UniProtKB-KW"/>
</dbReference>
<feature type="compositionally biased region" description="Polar residues" evidence="10">
    <location>
        <begin position="1"/>
        <end position="15"/>
    </location>
</feature>
<dbReference type="EMBL" id="CDPU01000012">
    <property type="protein sequence ID" value="CEO48919.1"/>
    <property type="molecule type" value="Genomic_DNA"/>
</dbReference>
<feature type="region of interest" description="Disordered" evidence="10">
    <location>
        <begin position="482"/>
        <end position="507"/>
    </location>
</feature>
<dbReference type="InterPro" id="IPR022780">
    <property type="entry name" value="Dynein_light_int_chain"/>
</dbReference>